<organism evidence="2 3">
    <name type="scientific">Rudanella paleaurantiibacter</name>
    <dbReference type="NCBI Taxonomy" id="2614655"/>
    <lineage>
        <taxon>Bacteria</taxon>
        <taxon>Pseudomonadati</taxon>
        <taxon>Bacteroidota</taxon>
        <taxon>Cytophagia</taxon>
        <taxon>Cytophagales</taxon>
        <taxon>Cytophagaceae</taxon>
        <taxon>Rudanella</taxon>
    </lineage>
</organism>
<protein>
    <submittedName>
        <fullName evidence="2">GDSL family lipase</fullName>
    </submittedName>
</protein>
<accession>A0A7J5TW54</accession>
<dbReference type="PANTHER" id="PTHR30383:SF5">
    <property type="entry name" value="SGNH HYDROLASE-TYPE ESTERASE DOMAIN-CONTAINING PROTEIN"/>
    <property type="match status" value="1"/>
</dbReference>
<evidence type="ECO:0000259" key="1">
    <source>
        <dbReference type="Pfam" id="PF13472"/>
    </source>
</evidence>
<proteinExistence type="predicted"/>
<dbReference type="InterPro" id="IPR051532">
    <property type="entry name" value="Ester_Hydrolysis_Enzymes"/>
</dbReference>
<dbReference type="GO" id="GO:0004622">
    <property type="term" value="F:phosphatidylcholine lysophospholipase activity"/>
    <property type="evidence" value="ECO:0007669"/>
    <property type="project" value="TreeGrafter"/>
</dbReference>
<dbReference type="SUPFAM" id="SSF52266">
    <property type="entry name" value="SGNH hydrolase"/>
    <property type="match status" value="1"/>
</dbReference>
<dbReference type="InterPro" id="IPR013830">
    <property type="entry name" value="SGNH_hydro"/>
</dbReference>
<feature type="domain" description="SGNH hydrolase-type esterase" evidence="1">
    <location>
        <begin position="34"/>
        <end position="182"/>
    </location>
</feature>
<sequence>MNLFEDEVALLEQQVRAHPAGSTVFYGSSTIRLWPDLSADFPHIDALNLGFGGSTLAACAWHFERLVVPAHPRTLILYAGDNDLGEGQSPEAVYLFFCALMEKKQRFLPDVPLWFISIKPSPARWALIESIRAANQTIAAEIERLPHCTFLDLSEAMLTETGQPRPELYEDDALHLNPAGYSVWRTELARHLFNA</sequence>
<dbReference type="Proteomes" id="UP000488299">
    <property type="component" value="Unassembled WGS sequence"/>
</dbReference>
<gene>
    <name evidence="2" type="ORF">F5984_17775</name>
</gene>
<evidence type="ECO:0000313" key="2">
    <source>
        <dbReference type="EMBL" id="KAB7728684.1"/>
    </source>
</evidence>
<name>A0A7J5TW54_9BACT</name>
<dbReference type="RefSeq" id="WP_152125577.1">
    <property type="nucleotide sequence ID" value="NZ_WELI01000007.1"/>
</dbReference>
<dbReference type="CDD" id="cd04502">
    <property type="entry name" value="SGNH_hydrolase_like_7"/>
    <property type="match status" value="1"/>
</dbReference>
<dbReference type="PANTHER" id="PTHR30383">
    <property type="entry name" value="THIOESTERASE 1/PROTEASE 1/LYSOPHOSPHOLIPASE L1"/>
    <property type="match status" value="1"/>
</dbReference>
<reference evidence="2 3" key="1">
    <citation type="submission" date="2019-10" db="EMBL/GenBank/DDBJ databases">
        <title>Rudanella paleaurantiibacter sp. nov., isolated from sludge.</title>
        <authorList>
            <person name="Xu S.Q."/>
        </authorList>
    </citation>
    <scope>NUCLEOTIDE SEQUENCE [LARGE SCALE GENOMIC DNA]</scope>
    <source>
        <strain evidence="2 3">HX-22-17</strain>
    </source>
</reference>
<comment type="caution">
    <text evidence="2">The sequence shown here is derived from an EMBL/GenBank/DDBJ whole genome shotgun (WGS) entry which is preliminary data.</text>
</comment>
<dbReference type="InterPro" id="IPR036514">
    <property type="entry name" value="SGNH_hydro_sf"/>
</dbReference>
<dbReference type="EMBL" id="WELI01000007">
    <property type="protein sequence ID" value="KAB7728684.1"/>
    <property type="molecule type" value="Genomic_DNA"/>
</dbReference>
<dbReference type="Gene3D" id="3.40.50.1110">
    <property type="entry name" value="SGNH hydrolase"/>
    <property type="match status" value="1"/>
</dbReference>
<evidence type="ECO:0000313" key="3">
    <source>
        <dbReference type="Proteomes" id="UP000488299"/>
    </source>
</evidence>
<dbReference type="Pfam" id="PF13472">
    <property type="entry name" value="Lipase_GDSL_2"/>
    <property type="match status" value="1"/>
</dbReference>
<dbReference type="AlphaFoldDB" id="A0A7J5TW54"/>
<keyword evidence="3" id="KW-1185">Reference proteome</keyword>